<dbReference type="Pfam" id="PF11452">
    <property type="entry name" value="DUF3000"/>
    <property type="match status" value="1"/>
</dbReference>
<dbReference type="OrthoDB" id="3210980at2"/>
<keyword evidence="2" id="KW-1185">Reference proteome</keyword>
<dbReference type="InterPro" id="IPR021555">
    <property type="entry name" value="DUF3000"/>
</dbReference>
<proteinExistence type="predicted"/>
<dbReference type="EMBL" id="SDMR01000002">
    <property type="protein sequence ID" value="TBT96089.1"/>
    <property type="molecule type" value="Genomic_DNA"/>
</dbReference>
<reference evidence="1 2" key="1">
    <citation type="submission" date="2019-01" db="EMBL/GenBank/DDBJ databases">
        <title>Lactibacter flavus gen. nov., sp. nov., a novel bacterium of the family Propionibacteriaceae isolated from raw milk and dairy products.</title>
        <authorList>
            <person name="Huptas C."/>
            <person name="Wenning M."/>
            <person name="Breitenwieser F."/>
            <person name="Doll E."/>
            <person name="Von Neubeck M."/>
            <person name="Busse H.-J."/>
            <person name="Scherer S."/>
        </authorList>
    </citation>
    <scope>NUCLEOTIDE SEQUENCE [LARGE SCALE GENOMIC DNA]</scope>
    <source>
        <strain evidence="1 2">DSM 22130</strain>
    </source>
</reference>
<dbReference type="Proteomes" id="UP000291933">
    <property type="component" value="Unassembled WGS sequence"/>
</dbReference>
<organism evidence="1 2">
    <name type="scientific">Propioniciclava tarda</name>
    <dbReference type="NCBI Taxonomy" id="433330"/>
    <lineage>
        <taxon>Bacteria</taxon>
        <taxon>Bacillati</taxon>
        <taxon>Actinomycetota</taxon>
        <taxon>Actinomycetes</taxon>
        <taxon>Propionibacteriales</taxon>
        <taxon>Propionibacteriaceae</taxon>
        <taxon>Propioniciclava</taxon>
    </lineage>
</organism>
<protein>
    <submittedName>
        <fullName evidence="1">DUF3000 domain-containing protein</fullName>
    </submittedName>
</protein>
<name>A0A4Q9KQA7_PROTD</name>
<evidence type="ECO:0000313" key="1">
    <source>
        <dbReference type="EMBL" id="TBT96089.1"/>
    </source>
</evidence>
<sequence>MPWRPELAVEEIPAPQRIAPYALAIAAEVLDGDAEVGSGRLVLLHDPAGNPAWDGTFRCVTYARADVDAEMGTDPLLAPVGWSWLVDALDRRSADYGSPSGTVTAVSSQSFGSMEDDPQRIEVEIRASWTPTINLGSDIAAHVHAWQDLLCMVAGLPPLPEGVVPLPLSRHGKRRR</sequence>
<comment type="caution">
    <text evidence="1">The sequence shown here is derived from an EMBL/GenBank/DDBJ whole genome shotgun (WGS) entry which is preliminary data.</text>
</comment>
<dbReference type="AlphaFoldDB" id="A0A4Q9KQA7"/>
<gene>
    <name evidence="1" type="ORF">ET996_03255</name>
</gene>
<accession>A0A4Q9KQA7</accession>
<evidence type="ECO:0000313" key="2">
    <source>
        <dbReference type="Proteomes" id="UP000291933"/>
    </source>
</evidence>